<dbReference type="PANTHER" id="PTHR43386:SF1">
    <property type="entry name" value="D,D-DIPEPTIDE TRANSPORT SYSTEM PERMEASE PROTEIN DDPC-RELATED"/>
    <property type="match status" value="1"/>
</dbReference>
<feature type="transmembrane region" description="Helical" evidence="7">
    <location>
        <begin position="227"/>
        <end position="252"/>
    </location>
</feature>
<dbReference type="EMBL" id="CAFAAY010000005">
    <property type="protein sequence ID" value="CAB4807189.1"/>
    <property type="molecule type" value="Genomic_DNA"/>
</dbReference>
<evidence type="ECO:0000256" key="2">
    <source>
        <dbReference type="ARBA" id="ARBA00022448"/>
    </source>
</evidence>
<name>A0A6J6YDS8_9ZZZZ</name>
<keyword evidence="4 7" id="KW-0812">Transmembrane</keyword>
<dbReference type="Pfam" id="PF00528">
    <property type="entry name" value="BPD_transp_1"/>
    <property type="match status" value="1"/>
</dbReference>
<dbReference type="PANTHER" id="PTHR43386">
    <property type="entry name" value="OLIGOPEPTIDE TRANSPORT SYSTEM PERMEASE PROTEIN APPC"/>
    <property type="match status" value="1"/>
</dbReference>
<keyword evidence="6 7" id="KW-0472">Membrane</keyword>
<keyword evidence="5 7" id="KW-1133">Transmembrane helix</keyword>
<evidence type="ECO:0000256" key="3">
    <source>
        <dbReference type="ARBA" id="ARBA00022475"/>
    </source>
</evidence>
<feature type="transmembrane region" description="Helical" evidence="7">
    <location>
        <begin position="172"/>
        <end position="188"/>
    </location>
</feature>
<dbReference type="SUPFAM" id="SSF161098">
    <property type="entry name" value="MetI-like"/>
    <property type="match status" value="1"/>
</dbReference>
<gene>
    <name evidence="9" type="ORF">UFOPK3124_00142</name>
    <name evidence="10" type="ORF">UFOPK3480_00385</name>
    <name evidence="11" type="ORF">UFOPK4165_00127</name>
</gene>
<reference evidence="9" key="1">
    <citation type="submission" date="2020-05" db="EMBL/GenBank/DDBJ databases">
        <authorList>
            <person name="Chiriac C."/>
            <person name="Salcher M."/>
            <person name="Ghai R."/>
            <person name="Kavagutti S V."/>
        </authorList>
    </citation>
    <scope>NUCLEOTIDE SEQUENCE</scope>
</reference>
<feature type="transmembrane region" description="Helical" evidence="7">
    <location>
        <begin position="40"/>
        <end position="62"/>
    </location>
</feature>
<evidence type="ECO:0000313" key="11">
    <source>
        <dbReference type="EMBL" id="CAB5023985.1"/>
    </source>
</evidence>
<keyword evidence="3" id="KW-1003">Cell membrane</keyword>
<proteinExistence type="predicted"/>
<feature type="domain" description="ABC transmembrane type-1" evidence="8">
    <location>
        <begin position="106"/>
        <end position="295"/>
    </location>
</feature>
<feature type="transmembrane region" description="Helical" evidence="7">
    <location>
        <begin position="110"/>
        <end position="136"/>
    </location>
</feature>
<evidence type="ECO:0000256" key="6">
    <source>
        <dbReference type="ARBA" id="ARBA00023136"/>
    </source>
</evidence>
<dbReference type="AlphaFoldDB" id="A0A6J6YDS8"/>
<dbReference type="Pfam" id="PF12911">
    <property type="entry name" value="OppC_N"/>
    <property type="match status" value="1"/>
</dbReference>
<dbReference type="Gene3D" id="1.10.3720.10">
    <property type="entry name" value="MetI-like"/>
    <property type="match status" value="1"/>
</dbReference>
<evidence type="ECO:0000256" key="1">
    <source>
        <dbReference type="ARBA" id="ARBA00004651"/>
    </source>
</evidence>
<keyword evidence="2" id="KW-0813">Transport</keyword>
<evidence type="ECO:0000313" key="9">
    <source>
        <dbReference type="EMBL" id="CAB4807189.1"/>
    </source>
</evidence>
<dbReference type="EMBL" id="CAFBPV010000004">
    <property type="protein sequence ID" value="CAB5023985.1"/>
    <property type="molecule type" value="Genomic_DNA"/>
</dbReference>
<dbReference type="CDD" id="cd06261">
    <property type="entry name" value="TM_PBP2"/>
    <property type="match status" value="1"/>
</dbReference>
<feature type="transmembrane region" description="Helical" evidence="7">
    <location>
        <begin position="148"/>
        <end position="166"/>
    </location>
</feature>
<dbReference type="PROSITE" id="PS50928">
    <property type="entry name" value="ABC_TM1"/>
    <property type="match status" value="1"/>
</dbReference>
<dbReference type="InterPro" id="IPR035906">
    <property type="entry name" value="MetI-like_sf"/>
</dbReference>
<dbReference type="InterPro" id="IPR000515">
    <property type="entry name" value="MetI-like"/>
</dbReference>
<organism evidence="9">
    <name type="scientific">freshwater metagenome</name>
    <dbReference type="NCBI Taxonomy" id="449393"/>
    <lineage>
        <taxon>unclassified sequences</taxon>
        <taxon>metagenomes</taxon>
        <taxon>ecological metagenomes</taxon>
    </lineage>
</organism>
<sequence length="311" mass="33760">MSKNDKPISDFKNSFEEIESALESTNFRSRAWGSLKADKVAFASVAVVIFLILVAIFAPFFAPKDPLFQYIDGLSDVGAPQGLGRHFLLGADQSGRDVLSRLIYGARVSLTVGIVATALASFIGVMIGAVSGYLGGWVESFLMRLTDIVLAFPILLFCIALIAVTGPSTKNVVLVIAFAYWTYLARIIRSQVLSLKEREFVIAARSLGLTTPQIIRRHIIPHLIPTIIVYSTLGVATSILIEASLSFLGIGVPLPQASWGEMISEGQKYFQTAPWLLVAPGVTMIIAVLAFNLMGDWLTDLFDTSAMGVKR</sequence>
<dbReference type="GO" id="GO:0005886">
    <property type="term" value="C:plasma membrane"/>
    <property type="evidence" value="ECO:0007669"/>
    <property type="project" value="UniProtKB-SubCell"/>
</dbReference>
<evidence type="ECO:0000256" key="7">
    <source>
        <dbReference type="SAM" id="Phobius"/>
    </source>
</evidence>
<evidence type="ECO:0000259" key="8">
    <source>
        <dbReference type="PROSITE" id="PS50928"/>
    </source>
</evidence>
<evidence type="ECO:0000313" key="10">
    <source>
        <dbReference type="EMBL" id="CAB4880840.1"/>
    </source>
</evidence>
<dbReference type="GO" id="GO:0055085">
    <property type="term" value="P:transmembrane transport"/>
    <property type="evidence" value="ECO:0007669"/>
    <property type="project" value="InterPro"/>
</dbReference>
<feature type="transmembrane region" description="Helical" evidence="7">
    <location>
        <begin position="272"/>
        <end position="293"/>
    </location>
</feature>
<evidence type="ECO:0000256" key="5">
    <source>
        <dbReference type="ARBA" id="ARBA00022989"/>
    </source>
</evidence>
<protein>
    <submittedName>
        <fullName evidence="9">Unannotated protein</fullName>
    </submittedName>
</protein>
<dbReference type="EMBL" id="CAFBLY010000018">
    <property type="protein sequence ID" value="CAB4880840.1"/>
    <property type="molecule type" value="Genomic_DNA"/>
</dbReference>
<evidence type="ECO:0000256" key="4">
    <source>
        <dbReference type="ARBA" id="ARBA00022692"/>
    </source>
</evidence>
<dbReference type="InterPro" id="IPR025966">
    <property type="entry name" value="OppC_N"/>
</dbReference>
<accession>A0A6J6YDS8</accession>
<dbReference type="InterPro" id="IPR050366">
    <property type="entry name" value="BP-dependent_transpt_permease"/>
</dbReference>
<comment type="subcellular location">
    <subcellularLocation>
        <location evidence="1">Cell membrane</location>
        <topology evidence="1">Multi-pass membrane protein</topology>
    </subcellularLocation>
</comment>